<protein>
    <recommendedName>
        <fullName evidence="3">Transposase</fullName>
    </recommendedName>
</protein>
<evidence type="ECO:0000313" key="1">
    <source>
        <dbReference type="EMBL" id="BES81826.1"/>
    </source>
</evidence>
<keyword evidence="2" id="KW-1185">Reference proteome</keyword>
<proteinExistence type="predicted"/>
<evidence type="ECO:0000313" key="2">
    <source>
        <dbReference type="Proteomes" id="UP001341135"/>
    </source>
</evidence>
<organism evidence="1 2">
    <name type="scientific">Pyrodictium abyssi</name>
    <dbReference type="NCBI Taxonomy" id="54256"/>
    <lineage>
        <taxon>Archaea</taxon>
        <taxon>Thermoproteota</taxon>
        <taxon>Thermoprotei</taxon>
        <taxon>Desulfurococcales</taxon>
        <taxon>Pyrodictiaceae</taxon>
        <taxon>Pyrodictium</taxon>
    </lineage>
</organism>
<gene>
    <name evidence="1" type="ORF">PABY_13930</name>
</gene>
<dbReference type="EMBL" id="AP028907">
    <property type="protein sequence ID" value="BES81826.1"/>
    <property type="molecule type" value="Genomic_DNA"/>
</dbReference>
<accession>A0ABM8IW82</accession>
<sequence length="70" mass="7542">MFAGFRAKLASTALDISFTNNTIAGAKPHVIHAGRRQYKGTKRQKPSQPLLSRVLAVATGFWASLACSKP</sequence>
<reference evidence="1 2" key="1">
    <citation type="submission" date="2023-09" db="EMBL/GenBank/DDBJ databases">
        <title>Pyrofollis japonicus gen. nov. sp. nov., a novel member of the family Pyrodictiaceae isolated from the Iheya North hydrothermal field.</title>
        <authorList>
            <person name="Miyazaki U."/>
            <person name="Sanari M."/>
            <person name="Tame A."/>
            <person name="Kitajima M."/>
            <person name="Okamoto A."/>
            <person name="Sawayama S."/>
            <person name="Miyazaki J."/>
            <person name="Takai K."/>
            <person name="Nakagawa S."/>
        </authorList>
    </citation>
    <scope>NUCLEOTIDE SEQUENCE [LARGE SCALE GENOMIC DNA]</scope>
    <source>
        <strain evidence="1 2">AV2</strain>
    </source>
</reference>
<evidence type="ECO:0008006" key="3">
    <source>
        <dbReference type="Google" id="ProtNLM"/>
    </source>
</evidence>
<dbReference type="Proteomes" id="UP001341135">
    <property type="component" value="Chromosome"/>
</dbReference>
<name>A0ABM8IW82_9CREN</name>